<dbReference type="Proteomes" id="UP000054632">
    <property type="component" value="Unassembled WGS sequence"/>
</dbReference>
<evidence type="ECO:0000313" key="5">
    <source>
        <dbReference type="Proteomes" id="UP000054632"/>
    </source>
</evidence>
<dbReference type="Proteomes" id="UP000054815">
    <property type="component" value="Unassembled WGS sequence"/>
</dbReference>
<accession>A0A0V1FTF1</accession>
<protein>
    <submittedName>
        <fullName evidence="3">Uncharacterized protein</fullName>
    </submittedName>
</protein>
<keyword evidence="7" id="KW-1185">Reference proteome</keyword>
<proteinExistence type="predicted"/>
<evidence type="ECO:0000313" key="4">
    <source>
        <dbReference type="EMBL" id="KRZ36029.1"/>
    </source>
</evidence>
<comment type="caution">
    <text evidence="3">The sequence shown here is derived from an EMBL/GenBank/DDBJ whole genome shotgun (WGS) entry which is preliminary data.</text>
</comment>
<organism evidence="3 7">
    <name type="scientific">Trichinella pseudospiralis</name>
    <name type="common">Parasitic roundworm</name>
    <dbReference type="NCBI Taxonomy" id="6337"/>
    <lineage>
        <taxon>Eukaryota</taxon>
        <taxon>Metazoa</taxon>
        <taxon>Ecdysozoa</taxon>
        <taxon>Nematoda</taxon>
        <taxon>Enoplea</taxon>
        <taxon>Dorylaimia</taxon>
        <taxon>Trichinellida</taxon>
        <taxon>Trichinellidae</taxon>
        <taxon>Trichinella</taxon>
    </lineage>
</organism>
<dbReference type="EMBL" id="JYDU01000185">
    <property type="protein sequence ID" value="KRX89827.1"/>
    <property type="molecule type" value="Genomic_DNA"/>
</dbReference>
<evidence type="ECO:0000313" key="7">
    <source>
        <dbReference type="Proteomes" id="UP000054995"/>
    </source>
</evidence>
<sequence length="74" mass="8295">MLITKCLLQAVLLRSGFFLSFDRKSKKSILLMMMKAPSMLLCLADEIETLLHLSKASKIQIILPRAASSNVLLF</sequence>
<evidence type="ECO:0000313" key="6">
    <source>
        <dbReference type="Proteomes" id="UP000054815"/>
    </source>
</evidence>
<evidence type="ECO:0000313" key="2">
    <source>
        <dbReference type="EMBL" id="KRY66689.1"/>
    </source>
</evidence>
<dbReference type="EMBL" id="JYDV01000080">
    <property type="protein sequence ID" value="KRZ36029.1"/>
    <property type="molecule type" value="Genomic_DNA"/>
</dbReference>
<dbReference type="AlphaFoldDB" id="A0A0V1FTF1"/>
<dbReference type="EMBL" id="JYDT01000033">
    <property type="protein sequence ID" value="KRY89319.1"/>
    <property type="molecule type" value="Genomic_DNA"/>
</dbReference>
<evidence type="ECO:0000313" key="1">
    <source>
        <dbReference type="EMBL" id="KRX89827.1"/>
    </source>
</evidence>
<dbReference type="Proteomes" id="UP000054826">
    <property type="component" value="Unassembled WGS sequence"/>
</dbReference>
<reference evidence="5 6" key="1">
    <citation type="submission" date="2015-01" db="EMBL/GenBank/DDBJ databases">
        <title>Evolution of Trichinella species and genotypes.</title>
        <authorList>
            <person name="Korhonen P.K."/>
            <person name="Edoardo P."/>
            <person name="Giuseppe L.R."/>
            <person name="Gasser R.B."/>
        </authorList>
    </citation>
    <scope>NUCLEOTIDE SEQUENCE [LARGE SCALE GENOMIC DNA]</scope>
    <source>
        <strain evidence="2">ISS13</strain>
        <strain evidence="1">ISS141</strain>
        <strain evidence="4">ISS176</strain>
        <strain evidence="3">ISS470</strain>
    </source>
</reference>
<evidence type="ECO:0000313" key="3">
    <source>
        <dbReference type="EMBL" id="KRY89319.1"/>
    </source>
</evidence>
<name>A0A0V1FTF1_TRIPS</name>
<dbReference type="EMBL" id="JYDR01000160">
    <property type="protein sequence ID" value="KRY66689.1"/>
    <property type="molecule type" value="Genomic_DNA"/>
</dbReference>
<dbReference type="Proteomes" id="UP000054995">
    <property type="component" value="Unassembled WGS sequence"/>
</dbReference>
<gene>
    <name evidence="2" type="ORF">T4A_2488</name>
    <name evidence="4" type="ORF">T4C_8536</name>
    <name evidence="3" type="ORF">T4D_1035</name>
    <name evidence="1" type="ORF">T4E_3072</name>
</gene>